<dbReference type="InParanoid" id="Q23R81"/>
<feature type="region of interest" description="Disordered" evidence="2">
    <location>
        <begin position="1"/>
        <end position="89"/>
    </location>
</feature>
<dbReference type="AlphaFoldDB" id="Q23R81"/>
<dbReference type="KEGG" id="tet:TTHERM_00390070"/>
<evidence type="ECO:0000256" key="2">
    <source>
        <dbReference type="SAM" id="MobiDB-lite"/>
    </source>
</evidence>
<evidence type="ECO:0000313" key="3">
    <source>
        <dbReference type="EMBL" id="EAR99167.1"/>
    </source>
</evidence>
<evidence type="ECO:0000313" key="4">
    <source>
        <dbReference type="Proteomes" id="UP000009168"/>
    </source>
</evidence>
<keyword evidence="1" id="KW-0175">Coiled coil</keyword>
<dbReference type="EMBL" id="GG662644">
    <property type="protein sequence ID" value="EAR99167.1"/>
    <property type="molecule type" value="Genomic_DNA"/>
</dbReference>
<feature type="compositionally biased region" description="Low complexity" evidence="2">
    <location>
        <begin position="1"/>
        <end position="18"/>
    </location>
</feature>
<dbReference type="RefSeq" id="XP_001019412.1">
    <property type="nucleotide sequence ID" value="XM_001019412.2"/>
</dbReference>
<feature type="coiled-coil region" evidence="1">
    <location>
        <begin position="464"/>
        <end position="491"/>
    </location>
</feature>
<reference evidence="4" key="1">
    <citation type="journal article" date="2006" name="PLoS Biol.">
        <title>Macronuclear genome sequence of the ciliate Tetrahymena thermophila, a model eukaryote.</title>
        <authorList>
            <person name="Eisen J.A."/>
            <person name="Coyne R.S."/>
            <person name="Wu M."/>
            <person name="Wu D."/>
            <person name="Thiagarajan M."/>
            <person name="Wortman J.R."/>
            <person name="Badger J.H."/>
            <person name="Ren Q."/>
            <person name="Amedeo P."/>
            <person name="Jones K.M."/>
            <person name="Tallon L.J."/>
            <person name="Delcher A.L."/>
            <person name="Salzberg S.L."/>
            <person name="Silva J.C."/>
            <person name="Haas B.J."/>
            <person name="Majoros W.H."/>
            <person name="Farzad M."/>
            <person name="Carlton J.M."/>
            <person name="Smith R.K. Jr."/>
            <person name="Garg J."/>
            <person name="Pearlman R.E."/>
            <person name="Karrer K.M."/>
            <person name="Sun L."/>
            <person name="Manning G."/>
            <person name="Elde N.C."/>
            <person name="Turkewitz A.P."/>
            <person name="Asai D.J."/>
            <person name="Wilkes D.E."/>
            <person name="Wang Y."/>
            <person name="Cai H."/>
            <person name="Collins K."/>
            <person name="Stewart B.A."/>
            <person name="Lee S.R."/>
            <person name="Wilamowska K."/>
            <person name="Weinberg Z."/>
            <person name="Ruzzo W.L."/>
            <person name="Wloga D."/>
            <person name="Gaertig J."/>
            <person name="Frankel J."/>
            <person name="Tsao C.-C."/>
            <person name="Gorovsky M.A."/>
            <person name="Keeling P.J."/>
            <person name="Waller R.F."/>
            <person name="Patron N.J."/>
            <person name="Cherry J.M."/>
            <person name="Stover N.A."/>
            <person name="Krieger C.J."/>
            <person name="del Toro C."/>
            <person name="Ryder H.F."/>
            <person name="Williamson S.C."/>
            <person name="Barbeau R.A."/>
            <person name="Hamilton E.P."/>
            <person name="Orias E."/>
        </authorList>
    </citation>
    <scope>NUCLEOTIDE SEQUENCE [LARGE SCALE GENOMIC DNA]</scope>
    <source>
        <strain evidence="4">SB210</strain>
    </source>
</reference>
<dbReference type="HOGENOM" id="CLU_382440_0_0_1"/>
<gene>
    <name evidence="3" type="ORF">TTHERM_00390070</name>
</gene>
<organism evidence="3 4">
    <name type="scientific">Tetrahymena thermophila (strain SB210)</name>
    <dbReference type="NCBI Taxonomy" id="312017"/>
    <lineage>
        <taxon>Eukaryota</taxon>
        <taxon>Sar</taxon>
        <taxon>Alveolata</taxon>
        <taxon>Ciliophora</taxon>
        <taxon>Intramacronucleata</taxon>
        <taxon>Oligohymenophorea</taxon>
        <taxon>Hymenostomatida</taxon>
        <taxon>Tetrahymenina</taxon>
        <taxon>Tetrahymenidae</taxon>
        <taxon>Tetrahymena</taxon>
    </lineage>
</organism>
<sequence>MSQTKSLSSSQSLKKSQQNIKQERQDEKADNEEQFIEQQQYQNNDQDDGSYSSYNYIQQQEQNDQNGSQNLSSSQNLSQKSQNKQSSKKLSNAFNTAGYYQNDLDNQQADQNEDDRESVFSQKSKQSISKSVNQQVNNIQDKYEEIVLTCNIHRQQIVKVCSKKNCKEKMLFCLECIEEFAEHVVKHRPFMSINDFLKELQTNPHTQRKEKIEMLQNENQSHVQMFLQAINKEKNRVAQKVIPVIKSALVGLCDQLQSRIFDEIDQFSKTYQYNSQFLNSYLDQNGLLSEILDQVPSYANLYQKFQENKGLQEIRFHDYLEKVYRKTLNNSSVEQTNQAFAYFEEVFEEFRKQGNNTPIFNGEALLLEKVEQVFNEFIDQKDIRYSSVISQYPICSSCSKEIQNDSNLQKMKQKLIDLQDQLSQLSKQTINQNNLQSTPQSTKKQGQLSQQSFQSKLSSQQLNTKSGQQLLNSKTEEIKQLQQEIDKISKQKPGSCKGCRRLYCISCQNQSYCKGCKLYFTSQLKTNKFIIKENKDWPMLMLDDTQKQGIQSNLDIPKIQNVKLVQISALLQKLNIGLVLANQELFSGKYEWEVVIENNDQCHSIGFGLCKLDELQSEIELGKNLKEFSESTGLIVVTSNGKIAGGLKGRVQSFQKEKLAMSFNCLLDFGKNKFSISGKNVYLEKDLENNQGYVPCFYSGCCFKSYNNFTIKQKYQYDQLIIQK</sequence>
<feature type="region of interest" description="Disordered" evidence="2">
    <location>
        <begin position="108"/>
        <end position="132"/>
    </location>
</feature>
<name>Q23R81_TETTS</name>
<keyword evidence="4" id="KW-1185">Reference proteome</keyword>
<accession>Q23R81</accession>
<dbReference type="GeneID" id="7834835"/>
<evidence type="ECO:0000256" key="1">
    <source>
        <dbReference type="SAM" id="Coils"/>
    </source>
</evidence>
<feature type="compositionally biased region" description="Low complexity" evidence="2">
    <location>
        <begin position="55"/>
        <end position="89"/>
    </location>
</feature>
<proteinExistence type="predicted"/>
<feature type="compositionally biased region" description="Low complexity" evidence="2">
    <location>
        <begin position="119"/>
        <end position="132"/>
    </location>
</feature>
<protein>
    <submittedName>
        <fullName evidence="3">Uncharacterized protein</fullName>
    </submittedName>
</protein>
<dbReference type="Proteomes" id="UP000009168">
    <property type="component" value="Unassembled WGS sequence"/>
</dbReference>